<dbReference type="InterPro" id="IPR005119">
    <property type="entry name" value="LysR_subst-bd"/>
</dbReference>
<dbReference type="InterPro" id="IPR000847">
    <property type="entry name" value="LysR_HTH_N"/>
</dbReference>
<dbReference type="SUPFAM" id="SSF53850">
    <property type="entry name" value="Periplasmic binding protein-like II"/>
    <property type="match status" value="1"/>
</dbReference>
<dbReference type="PROSITE" id="PS50931">
    <property type="entry name" value="HTH_LYSR"/>
    <property type="match status" value="1"/>
</dbReference>
<evidence type="ECO:0000256" key="2">
    <source>
        <dbReference type="ARBA" id="ARBA00023015"/>
    </source>
</evidence>
<sequence length="296" mass="33585">MDMKVFEYFVALARTKSYSRAAHELYITPQGLSSAIKRLESSMGVSLVNPSNGGFELTEYGRIFHRYAQTFVLDQTSMMNEINDLARRKTGNIFVSITVGLMNSFPRNAIQDFNETSTTGAHVMVSRTVFDEACERSLLERRCDFALMNDPVDHKVFSSLPLFRDTMYVCVRPDSPLAQRTELKKCDLAGQTVSCLTPTEFKNVREELRPLEEGESCCTLLYGDEMIEVLELAMQNDCCAITLRPHIPIFAKEDFVAIPITDAFWGFSLAWRADRVLSPADQEFISAMEAHRVMYC</sequence>
<dbReference type="GO" id="GO:0032993">
    <property type="term" value="C:protein-DNA complex"/>
    <property type="evidence" value="ECO:0007669"/>
    <property type="project" value="TreeGrafter"/>
</dbReference>
<keyword evidence="7" id="KW-1185">Reference proteome</keyword>
<evidence type="ECO:0000313" key="6">
    <source>
        <dbReference type="EMBL" id="SEO39110.1"/>
    </source>
</evidence>
<evidence type="ECO:0000313" key="7">
    <source>
        <dbReference type="Proteomes" id="UP000182975"/>
    </source>
</evidence>
<dbReference type="Pfam" id="PF03466">
    <property type="entry name" value="LysR_substrate"/>
    <property type="match status" value="1"/>
</dbReference>
<dbReference type="GO" id="GO:0003677">
    <property type="term" value="F:DNA binding"/>
    <property type="evidence" value="ECO:0007669"/>
    <property type="project" value="UniProtKB-KW"/>
</dbReference>
<dbReference type="Gene3D" id="3.40.190.290">
    <property type="match status" value="1"/>
</dbReference>
<feature type="domain" description="HTH lysR-type" evidence="5">
    <location>
        <begin position="1"/>
        <end position="58"/>
    </location>
</feature>
<dbReference type="PANTHER" id="PTHR30346">
    <property type="entry name" value="TRANSCRIPTIONAL DUAL REGULATOR HCAR-RELATED"/>
    <property type="match status" value="1"/>
</dbReference>
<dbReference type="AlphaFoldDB" id="A0A172RZY2"/>
<dbReference type="SUPFAM" id="SSF46785">
    <property type="entry name" value="Winged helix' DNA-binding domain"/>
    <property type="match status" value="1"/>
</dbReference>
<dbReference type="CDD" id="cd05466">
    <property type="entry name" value="PBP2_LTTR_substrate"/>
    <property type="match status" value="1"/>
</dbReference>
<reference evidence="7" key="1">
    <citation type="submission" date="2016-10" db="EMBL/GenBank/DDBJ databases">
        <authorList>
            <person name="Varghese N."/>
        </authorList>
    </citation>
    <scope>NUCLEOTIDE SEQUENCE [LARGE SCALE GENOMIC DNA]</scope>
    <source>
        <strain evidence="7">DSM 21843</strain>
    </source>
</reference>
<dbReference type="KEGG" id="ddt:AAY81_09485"/>
<evidence type="ECO:0000256" key="1">
    <source>
        <dbReference type="ARBA" id="ARBA00009437"/>
    </source>
</evidence>
<dbReference type="InterPro" id="IPR036388">
    <property type="entry name" value="WH-like_DNA-bd_sf"/>
</dbReference>
<evidence type="ECO:0000259" key="5">
    <source>
        <dbReference type="PROSITE" id="PS50931"/>
    </source>
</evidence>
<dbReference type="PANTHER" id="PTHR30346:SF28">
    <property type="entry name" value="HTH-TYPE TRANSCRIPTIONAL REGULATOR CYNR"/>
    <property type="match status" value="1"/>
</dbReference>
<dbReference type="GO" id="GO:0003700">
    <property type="term" value="F:DNA-binding transcription factor activity"/>
    <property type="evidence" value="ECO:0007669"/>
    <property type="project" value="InterPro"/>
</dbReference>
<evidence type="ECO:0000256" key="3">
    <source>
        <dbReference type="ARBA" id="ARBA00023125"/>
    </source>
</evidence>
<dbReference type="EMBL" id="FOEC01000001">
    <property type="protein sequence ID" value="SEO39110.1"/>
    <property type="molecule type" value="Genomic_DNA"/>
</dbReference>
<evidence type="ECO:0000256" key="4">
    <source>
        <dbReference type="ARBA" id="ARBA00023163"/>
    </source>
</evidence>
<proteinExistence type="inferred from homology"/>
<dbReference type="Proteomes" id="UP000182975">
    <property type="component" value="Unassembled WGS sequence"/>
</dbReference>
<dbReference type="OrthoDB" id="3636008at2"/>
<name>A0A172RZY2_9ACTN</name>
<dbReference type="InterPro" id="IPR036390">
    <property type="entry name" value="WH_DNA-bd_sf"/>
</dbReference>
<dbReference type="Gene3D" id="1.10.10.10">
    <property type="entry name" value="Winged helix-like DNA-binding domain superfamily/Winged helix DNA-binding domain"/>
    <property type="match status" value="1"/>
</dbReference>
<comment type="similarity">
    <text evidence="1">Belongs to the LysR transcriptional regulatory family.</text>
</comment>
<keyword evidence="4" id="KW-0804">Transcription</keyword>
<keyword evidence="2" id="KW-0805">Transcription regulation</keyword>
<accession>A0A172RZY2</accession>
<dbReference type="Pfam" id="PF00126">
    <property type="entry name" value="HTH_1"/>
    <property type="match status" value="1"/>
</dbReference>
<organism evidence="6 7">
    <name type="scientific">Denitrobacterium detoxificans</name>
    <dbReference type="NCBI Taxonomy" id="79604"/>
    <lineage>
        <taxon>Bacteria</taxon>
        <taxon>Bacillati</taxon>
        <taxon>Actinomycetota</taxon>
        <taxon>Coriobacteriia</taxon>
        <taxon>Eggerthellales</taxon>
        <taxon>Eggerthellaceae</taxon>
        <taxon>Denitrobacterium</taxon>
    </lineage>
</organism>
<dbReference type="STRING" id="79604.AAY81_09485"/>
<keyword evidence="3 6" id="KW-0238">DNA-binding</keyword>
<dbReference type="RefSeq" id="WP_066664413.1">
    <property type="nucleotide sequence ID" value="NZ_CP011402.1"/>
</dbReference>
<protein>
    <submittedName>
        <fullName evidence="6">DNA-binding transcriptional regulator, LysR family</fullName>
    </submittedName>
</protein>
<gene>
    <name evidence="6" type="ORF">SAMN02910314_00093</name>
</gene>